<protein>
    <submittedName>
        <fullName evidence="2">Uncharacterized protein</fullName>
    </submittedName>
</protein>
<evidence type="ECO:0000256" key="1">
    <source>
        <dbReference type="SAM" id="Phobius"/>
    </source>
</evidence>
<feature type="transmembrane region" description="Helical" evidence="1">
    <location>
        <begin position="21"/>
        <end position="39"/>
    </location>
</feature>
<organism evidence="2">
    <name type="scientific">Anguilla anguilla</name>
    <name type="common">European freshwater eel</name>
    <name type="synonym">Muraena anguilla</name>
    <dbReference type="NCBI Taxonomy" id="7936"/>
    <lineage>
        <taxon>Eukaryota</taxon>
        <taxon>Metazoa</taxon>
        <taxon>Chordata</taxon>
        <taxon>Craniata</taxon>
        <taxon>Vertebrata</taxon>
        <taxon>Euteleostomi</taxon>
        <taxon>Actinopterygii</taxon>
        <taxon>Neopterygii</taxon>
        <taxon>Teleostei</taxon>
        <taxon>Anguilliformes</taxon>
        <taxon>Anguillidae</taxon>
        <taxon>Anguilla</taxon>
    </lineage>
</organism>
<dbReference type="EMBL" id="GBXM01107720">
    <property type="protein sequence ID" value="JAH00857.1"/>
    <property type="molecule type" value="Transcribed_RNA"/>
</dbReference>
<name>A0A0E9P9A8_ANGAN</name>
<evidence type="ECO:0000313" key="2">
    <source>
        <dbReference type="EMBL" id="JAH00857.1"/>
    </source>
</evidence>
<sequence>MLNYYMNQWLINYIQQNASKAPFNYYFATAIIILCLMHSSL</sequence>
<proteinExistence type="predicted"/>
<dbReference type="AlphaFoldDB" id="A0A0E9P9A8"/>
<keyword evidence="1" id="KW-0812">Transmembrane</keyword>
<reference evidence="2" key="2">
    <citation type="journal article" date="2015" name="Fish Shellfish Immunol.">
        <title>Early steps in the European eel (Anguilla anguilla)-Vibrio vulnificus interaction in the gills: Role of the RtxA13 toxin.</title>
        <authorList>
            <person name="Callol A."/>
            <person name="Pajuelo D."/>
            <person name="Ebbesson L."/>
            <person name="Teles M."/>
            <person name="MacKenzie S."/>
            <person name="Amaro C."/>
        </authorList>
    </citation>
    <scope>NUCLEOTIDE SEQUENCE</scope>
</reference>
<keyword evidence="1" id="KW-0472">Membrane</keyword>
<keyword evidence="1" id="KW-1133">Transmembrane helix</keyword>
<accession>A0A0E9P9A8</accession>
<reference evidence="2" key="1">
    <citation type="submission" date="2014-11" db="EMBL/GenBank/DDBJ databases">
        <authorList>
            <person name="Amaro Gonzalez C."/>
        </authorList>
    </citation>
    <scope>NUCLEOTIDE SEQUENCE</scope>
</reference>